<evidence type="ECO:0000313" key="1">
    <source>
        <dbReference type="EMBL" id="CAG8803273.1"/>
    </source>
</evidence>
<name>A0ACA9RPW0_9GLOM</name>
<sequence length="53" mass="6344">AILDPNNKLILFENKDISKTQKDYFHQHLKKSYDMFVDNDNSLKEYLSLPIEE</sequence>
<dbReference type="EMBL" id="CAJVQC010063016">
    <property type="protein sequence ID" value="CAG8803273.1"/>
    <property type="molecule type" value="Genomic_DNA"/>
</dbReference>
<reference evidence="1" key="1">
    <citation type="submission" date="2021-06" db="EMBL/GenBank/DDBJ databases">
        <authorList>
            <person name="Kallberg Y."/>
            <person name="Tangrot J."/>
            <person name="Rosling A."/>
        </authorList>
    </citation>
    <scope>NUCLEOTIDE SEQUENCE</scope>
    <source>
        <strain evidence="1">MA461A</strain>
    </source>
</reference>
<feature type="non-terminal residue" evidence="1">
    <location>
        <position position="53"/>
    </location>
</feature>
<protein>
    <submittedName>
        <fullName evidence="1">32971_t:CDS:1</fullName>
    </submittedName>
</protein>
<keyword evidence="2" id="KW-1185">Reference proteome</keyword>
<organism evidence="1 2">
    <name type="scientific">Racocetra persica</name>
    <dbReference type="NCBI Taxonomy" id="160502"/>
    <lineage>
        <taxon>Eukaryota</taxon>
        <taxon>Fungi</taxon>
        <taxon>Fungi incertae sedis</taxon>
        <taxon>Mucoromycota</taxon>
        <taxon>Glomeromycotina</taxon>
        <taxon>Glomeromycetes</taxon>
        <taxon>Diversisporales</taxon>
        <taxon>Gigasporaceae</taxon>
        <taxon>Racocetra</taxon>
    </lineage>
</organism>
<gene>
    <name evidence="1" type="ORF">RPERSI_LOCUS21487</name>
</gene>
<evidence type="ECO:0000313" key="2">
    <source>
        <dbReference type="Proteomes" id="UP000789920"/>
    </source>
</evidence>
<proteinExistence type="predicted"/>
<dbReference type="Proteomes" id="UP000789920">
    <property type="component" value="Unassembled WGS sequence"/>
</dbReference>
<comment type="caution">
    <text evidence="1">The sequence shown here is derived from an EMBL/GenBank/DDBJ whole genome shotgun (WGS) entry which is preliminary data.</text>
</comment>
<accession>A0ACA9RPW0</accession>
<feature type="non-terminal residue" evidence="1">
    <location>
        <position position="1"/>
    </location>
</feature>